<sequence>MAAVLAYSGVIPRLAAPPLTRPSSPLSPSRSRYVTFNKSVRVRMTYSKDDYDRSAVPMSTLSRLDVLEILQMRREFRDQHTALAGNNSLDFEVSKRRDSGVDLVPPTLPLTDFC</sequence>
<evidence type="ECO:0000313" key="1">
    <source>
        <dbReference type="EMBL" id="KXS10040.1"/>
    </source>
</evidence>
<evidence type="ECO:0000313" key="2">
    <source>
        <dbReference type="Proteomes" id="UP000070544"/>
    </source>
</evidence>
<proteinExistence type="predicted"/>
<dbReference type="OrthoDB" id="5596610at2759"/>
<dbReference type="AlphaFoldDB" id="A0A138ZZW0"/>
<dbReference type="Proteomes" id="UP000070544">
    <property type="component" value="Unassembled WGS sequence"/>
</dbReference>
<accession>A0A138ZZW0</accession>
<dbReference type="EMBL" id="KQ965839">
    <property type="protein sequence ID" value="KXS10040.1"/>
    <property type="molecule type" value="Genomic_DNA"/>
</dbReference>
<organism evidence="1 2">
    <name type="scientific">Gonapodya prolifera (strain JEL478)</name>
    <name type="common">Monoblepharis prolifera</name>
    <dbReference type="NCBI Taxonomy" id="1344416"/>
    <lineage>
        <taxon>Eukaryota</taxon>
        <taxon>Fungi</taxon>
        <taxon>Fungi incertae sedis</taxon>
        <taxon>Chytridiomycota</taxon>
        <taxon>Chytridiomycota incertae sedis</taxon>
        <taxon>Monoblepharidomycetes</taxon>
        <taxon>Monoblepharidales</taxon>
        <taxon>Gonapodyaceae</taxon>
        <taxon>Gonapodya</taxon>
    </lineage>
</organism>
<keyword evidence="2" id="KW-1185">Reference proteome</keyword>
<gene>
    <name evidence="1" type="ORF">M427DRAFT_63091</name>
</gene>
<reference evidence="1 2" key="1">
    <citation type="journal article" date="2015" name="Genome Biol. Evol.">
        <title>Phylogenomic analyses indicate that early fungi evolved digesting cell walls of algal ancestors of land plants.</title>
        <authorList>
            <person name="Chang Y."/>
            <person name="Wang S."/>
            <person name="Sekimoto S."/>
            <person name="Aerts A.L."/>
            <person name="Choi C."/>
            <person name="Clum A."/>
            <person name="LaButti K.M."/>
            <person name="Lindquist E.A."/>
            <person name="Yee Ngan C."/>
            <person name="Ohm R.A."/>
            <person name="Salamov A.A."/>
            <person name="Grigoriev I.V."/>
            <person name="Spatafora J.W."/>
            <person name="Berbee M.L."/>
        </authorList>
    </citation>
    <scope>NUCLEOTIDE SEQUENCE [LARGE SCALE GENOMIC DNA]</scope>
    <source>
        <strain evidence="1 2">JEL478</strain>
    </source>
</reference>
<protein>
    <submittedName>
        <fullName evidence="1">Uncharacterized protein</fullName>
    </submittedName>
</protein>
<name>A0A138ZZW0_GONPJ</name>